<dbReference type="Gene3D" id="2.60.40.10">
    <property type="entry name" value="Immunoglobulins"/>
    <property type="match status" value="2"/>
</dbReference>
<accession>A0A2M7RP37</accession>
<protein>
    <recommendedName>
        <fullName evidence="3">PKD domain-containing protein</fullName>
    </recommendedName>
</protein>
<dbReference type="Pfam" id="PF25788">
    <property type="entry name" value="Ig_Rha78A_N"/>
    <property type="match status" value="1"/>
</dbReference>
<dbReference type="InterPro" id="IPR013783">
    <property type="entry name" value="Ig-like_fold"/>
</dbReference>
<comment type="caution">
    <text evidence="1">The sequence shown here is derived from an EMBL/GenBank/DDBJ whole genome shotgun (WGS) entry which is preliminary data.</text>
</comment>
<name>A0A2M7RP37_9BACT</name>
<dbReference type="Proteomes" id="UP000229371">
    <property type="component" value="Unassembled WGS sequence"/>
</dbReference>
<dbReference type="EMBL" id="PFMI01000004">
    <property type="protein sequence ID" value="PIZ01248.1"/>
    <property type="molecule type" value="Genomic_DNA"/>
</dbReference>
<gene>
    <name evidence="1" type="ORF">COY61_00130</name>
</gene>
<proteinExistence type="predicted"/>
<dbReference type="AlphaFoldDB" id="A0A2M7RP37"/>
<reference evidence="2" key="1">
    <citation type="submission" date="2017-09" db="EMBL/GenBank/DDBJ databases">
        <title>Depth-based differentiation of microbial function through sediment-hosted aquifers and enrichment of novel symbionts in the deep terrestrial subsurface.</title>
        <authorList>
            <person name="Probst A.J."/>
            <person name="Ladd B."/>
            <person name="Jarett J.K."/>
            <person name="Geller-Mcgrath D.E."/>
            <person name="Sieber C.M.K."/>
            <person name="Emerson J.B."/>
            <person name="Anantharaman K."/>
            <person name="Thomas B.C."/>
            <person name="Malmstrom R."/>
            <person name="Stieglmeier M."/>
            <person name="Klingl A."/>
            <person name="Woyke T."/>
            <person name="Ryan C.M."/>
            <person name="Banfield J.F."/>
        </authorList>
    </citation>
    <scope>NUCLEOTIDE SEQUENCE [LARGE SCALE GENOMIC DNA]</scope>
</reference>
<feature type="non-terminal residue" evidence="1">
    <location>
        <position position="1"/>
    </location>
</feature>
<evidence type="ECO:0008006" key="3">
    <source>
        <dbReference type="Google" id="ProtNLM"/>
    </source>
</evidence>
<organism evidence="1 2">
    <name type="scientific">bacterium (Candidatus Gribaldobacteria) CG_4_10_14_0_8_um_filter_33_9</name>
    <dbReference type="NCBI Taxonomy" id="2014266"/>
    <lineage>
        <taxon>Bacteria</taxon>
        <taxon>Candidatus Gribaldobacteria</taxon>
    </lineage>
</organism>
<sequence>ANNLSVIQLNYCDVFSPTAILSWSFADPDIGFGDTQSAYQIQVDNNSDFSSLEIDTGKVLSSSNSRTTSSGDLDYNATYYWRLKVWDSFDAFSFDWIYPPSPIGFPTIKPGTPFSAPVHAYPYPDFTHSPANPPVGATVNFTDNSKCYSAPSNTEYDCKNGGAIQYAWDFDYIVTEGFTEDSNVKGNVTTSFDGAKDSYDVRLKIIDNSFSPSKFCVRGGDGPVKIKSIRLPKWKEVSP</sequence>
<evidence type="ECO:0000313" key="1">
    <source>
        <dbReference type="EMBL" id="PIZ01248.1"/>
    </source>
</evidence>
<evidence type="ECO:0000313" key="2">
    <source>
        <dbReference type="Proteomes" id="UP000229371"/>
    </source>
</evidence>